<dbReference type="AlphaFoldDB" id="R2Y965"/>
<dbReference type="Proteomes" id="UP000013750">
    <property type="component" value="Unassembled WGS sequence"/>
</dbReference>
<evidence type="ECO:0000313" key="4">
    <source>
        <dbReference type="EMBL" id="EOW79236.1"/>
    </source>
</evidence>
<dbReference type="EMBL" id="ASWH01000002">
    <property type="protein sequence ID" value="EOW79236.1"/>
    <property type="molecule type" value="Genomic_DNA"/>
</dbReference>
<gene>
    <name evidence="4" type="ORF">I592_03374</name>
    <name evidence="3" type="ORF">UKC_00073</name>
</gene>
<feature type="region of interest" description="Disordered" evidence="1">
    <location>
        <begin position="170"/>
        <end position="212"/>
    </location>
</feature>
<proteinExistence type="predicted"/>
<dbReference type="Proteomes" id="UP000014160">
    <property type="component" value="Unassembled WGS sequence"/>
</dbReference>
<dbReference type="PROSITE" id="PS51257">
    <property type="entry name" value="PROKAR_LIPOPROTEIN"/>
    <property type="match status" value="1"/>
</dbReference>
<comment type="caution">
    <text evidence="3">The sequence shown here is derived from an EMBL/GenBank/DDBJ whole genome shotgun (WGS) entry which is preliminary data.</text>
</comment>
<feature type="region of interest" description="Disordered" evidence="1">
    <location>
        <begin position="246"/>
        <end position="267"/>
    </location>
</feature>
<feature type="compositionally biased region" description="Low complexity" evidence="1">
    <location>
        <begin position="175"/>
        <end position="193"/>
    </location>
</feature>
<feature type="chain" id="PRO_5004357673" description="Lipoprotein" evidence="2">
    <location>
        <begin position="26"/>
        <end position="334"/>
    </location>
</feature>
<accession>R2Y965</accession>
<dbReference type="EMBL" id="AJDQ01000002">
    <property type="protein sequence ID" value="EOI58887.1"/>
    <property type="molecule type" value="Genomic_DNA"/>
</dbReference>
<name>R2Y965_9ENTE</name>
<reference evidence="4 6" key="2">
    <citation type="submission" date="2013-03" db="EMBL/GenBank/DDBJ databases">
        <title>The Genome Sequence of Enterococcus gilvus ATCC BAA-350 (PacBio/Illumina hybrid assembly).</title>
        <authorList>
            <consortium name="The Broad Institute Genomics Platform"/>
            <consortium name="The Broad Institute Genome Sequencing Center for Infectious Disease"/>
            <person name="Earl A."/>
            <person name="Russ C."/>
            <person name="Gilmore M."/>
            <person name="Surin D."/>
            <person name="Walker B."/>
            <person name="Young S."/>
            <person name="Zeng Q."/>
            <person name="Gargeya S."/>
            <person name="Fitzgerald M."/>
            <person name="Haas B."/>
            <person name="Abouelleil A."/>
            <person name="Allen A.W."/>
            <person name="Alvarado L."/>
            <person name="Arachchi H.M."/>
            <person name="Berlin A.M."/>
            <person name="Chapman S.B."/>
            <person name="Gainer-Dewar J."/>
            <person name="Goldberg J."/>
            <person name="Griggs A."/>
            <person name="Gujja S."/>
            <person name="Hansen M."/>
            <person name="Howarth C."/>
            <person name="Imamovic A."/>
            <person name="Ireland A."/>
            <person name="Larimer J."/>
            <person name="McCowan C."/>
            <person name="Murphy C."/>
            <person name="Pearson M."/>
            <person name="Poon T.W."/>
            <person name="Priest M."/>
            <person name="Roberts A."/>
            <person name="Saif S."/>
            <person name="Shea T."/>
            <person name="Sisk P."/>
            <person name="Sykes S."/>
            <person name="Wortman J."/>
            <person name="Nusbaum C."/>
            <person name="Birren B."/>
        </authorList>
    </citation>
    <scope>NUCLEOTIDE SEQUENCE [LARGE SCALE GENOMIC DNA]</scope>
    <source>
        <strain evidence="4 6">ATCC BAA-350</strain>
    </source>
</reference>
<feature type="signal peptide" evidence="2">
    <location>
        <begin position="1"/>
        <end position="25"/>
    </location>
</feature>
<dbReference type="PATRIC" id="fig|1158614.3.peg.58"/>
<evidence type="ECO:0000313" key="5">
    <source>
        <dbReference type="Proteomes" id="UP000013750"/>
    </source>
</evidence>
<dbReference type="RefSeq" id="WP_010778524.1">
    <property type="nucleotide sequence ID" value="NZ_ASWH01000002.1"/>
</dbReference>
<keyword evidence="6" id="KW-1185">Reference proteome</keyword>
<evidence type="ECO:0000313" key="3">
    <source>
        <dbReference type="EMBL" id="EOI58887.1"/>
    </source>
</evidence>
<evidence type="ECO:0000313" key="6">
    <source>
        <dbReference type="Proteomes" id="UP000014160"/>
    </source>
</evidence>
<dbReference type="eggNOG" id="ENOG50331IF">
    <property type="taxonomic scope" value="Bacteria"/>
</dbReference>
<evidence type="ECO:0000256" key="1">
    <source>
        <dbReference type="SAM" id="MobiDB-lite"/>
    </source>
</evidence>
<organism evidence="3 5">
    <name type="scientific">Enterococcus gilvus ATCC BAA-350</name>
    <dbReference type="NCBI Taxonomy" id="1158614"/>
    <lineage>
        <taxon>Bacteria</taxon>
        <taxon>Bacillati</taxon>
        <taxon>Bacillota</taxon>
        <taxon>Bacilli</taxon>
        <taxon>Lactobacillales</taxon>
        <taxon>Enterococcaceae</taxon>
        <taxon>Enterococcus</taxon>
    </lineage>
</organism>
<evidence type="ECO:0000256" key="2">
    <source>
        <dbReference type="SAM" id="SignalP"/>
    </source>
</evidence>
<reference evidence="3 5" key="1">
    <citation type="submission" date="2013-02" db="EMBL/GenBank/DDBJ databases">
        <title>The Genome Sequence of Enterococcus gilvus ATCC BAA-350.</title>
        <authorList>
            <consortium name="The Broad Institute Genome Sequencing Platform"/>
            <consortium name="The Broad Institute Genome Sequencing Center for Infectious Disease"/>
            <person name="Earl A.M."/>
            <person name="Gilmore M.S."/>
            <person name="Lebreton F."/>
            <person name="Walker B."/>
            <person name="Young S.K."/>
            <person name="Zeng Q."/>
            <person name="Gargeya S."/>
            <person name="Fitzgerald M."/>
            <person name="Haas B."/>
            <person name="Abouelleil A."/>
            <person name="Alvarado L."/>
            <person name="Arachchi H.M."/>
            <person name="Berlin A.M."/>
            <person name="Chapman S.B."/>
            <person name="Dewar J."/>
            <person name="Goldberg J."/>
            <person name="Griggs A."/>
            <person name="Gujja S."/>
            <person name="Hansen M."/>
            <person name="Howarth C."/>
            <person name="Imamovic A."/>
            <person name="Larimer J."/>
            <person name="McCowan C."/>
            <person name="Murphy C."/>
            <person name="Neiman D."/>
            <person name="Pearson M."/>
            <person name="Priest M."/>
            <person name="Roberts A."/>
            <person name="Saif S."/>
            <person name="Shea T."/>
            <person name="Sisk P."/>
            <person name="Sykes S."/>
            <person name="Wortman J."/>
            <person name="Nusbaum C."/>
            <person name="Birren B."/>
        </authorList>
    </citation>
    <scope>NUCLEOTIDE SEQUENCE [LARGE SCALE GENOMIC DNA]</scope>
    <source>
        <strain evidence="3 5">ATCC BAA-350</strain>
    </source>
</reference>
<keyword evidence="2" id="KW-0732">Signal</keyword>
<dbReference type="OrthoDB" id="2194805at2"/>
<dbReference type="HOGENOM" id="CLU_067521_0_0_9"/>
<protein>
    <recommendedName>
        <fullName evidence="7">Lipoprotein</fullName>
    </recommendedName>
</protein>
<evidence type="ECO:0008006" key="7">
    <source>
        <dbReference type="Google" id="ProtNLM"/>
    </source>
</evidence>
<sequence length="334" mass="36362">MKKFSVVLLVCSIVLLSACSSGKKAESTDSTRTNLTSSSSSQKKETINLESILNKFKKDSLAVDGARSMTKEDFGMAPMYAKEAKIFGIQKDDSGEFMNARIFLFEKEKDLTKTKDYYEDLGKASAMAFSYTAANEKKLILMQFNGDLSQGLVQKYADSAGLKLTPSNFASSADSNTQNSTGSSTSSSNTVNEESYEEMKQRTLKSTPADRTNWSNKEWEAFGMALSENGLAMDDNGNILSQAQKEQLDAERQNSEQQTEVQGGHGAPKVVTSEAQAVEIAQSQFGDNGGAWTWGPMGEVEDGYFVKAIDPNDGTMTHTAKSVVVHYDGSVTEN</sequence>